<comment type="caution">
    <text evidence="10">The sequence shown here is derived from an EMBL/GenBank/DDBJ whole genome shotgun (WGS) entry which is preliminary data.</text>
</comment>
<dbReference type="GO" id="GO:0009425">
    <property type="term" value="C:bacterial-type flagellum basal body"/>
    <property type="evidence" value="ECO:0007669"/>
    <property type="project" value="UniProtKB-SubCell"/>
</dbReference>
<dbReference type="AlphaFoldDB" id="A0A099GI28"/>
<sequence length="485" mass="49380">MSLSNALSNAVSGIVAASRGTEVVASNLANAMTPGFARREVQLSARPWIGGGGGVHIEGVERVVRTAILGQSRTAGAETTRAQTLASFHTGMAEAIGVPGKAGALGTLLASFDAALISAAARPESETALNRVLTSAQALAGGYGTLGDRIQDARTEADRAIADDVRNLNEGLGRVVALNRQIVQQTASGGDVASLEDERQKVIDGLSKIMPIQELPRENGRVALFTSGGGVLLDGFTPVTFGFTPAGAFRPDMAAGAPPVSGLTVDGLALSPGQMRSFSGGRLGANFQIRDVDAPAAQARVDAAARDLIERFADPAIDPTAPPGGGLFTDGGAPFTAANERGIAQRLAVADAIVPAAGGGLWRLRDGLGAAAPGPVGQSALLDRMRGALAASRPTASPAVAAMSRSATTLAAEISSTAAVGRLDAEGVLAGAAAQSNSYETMLRQDGVDSDREMEALLALERAYAANAKVLQTVDDMLQTILRLT</sequence>
<feature type="domain" description="Flagellar basal body rod protein N-terminal" evidence="7">
    <location>
        <begin position="8"/>
        <end position="36"/>
    </location>
</feature>
<accession>A0A099GI28</accession>
<dbReference type="Pfam" id="PF22638">
    <property type="entry name" value="FlgK_D1"/>
    <property type="match status" value="1"/>
</dbReference>
<reference evidence="10 11" key="1">
    <citation type="submission" date="2014-09" db="EMBL/GenBank/DDBJ databases">
        <authorList>
            <person name="McGinnis J.M."/>
            <person name="Wolfgang W.J."/>
        </authorList>
    </citation>
    <scope>NUCLEOTIDE SEQUENCE [LARGE SCALE GENOMIC DNA]</scope>
    <source>
        <strain evidence="10 11">5503</strain>
    </source>
</reference>
<dbReference type="PANTHER" id="PTHR30033:SF2">
    <property type="entry name" value="FLAGELLAR HOOK PROTEIN"/>
    <property type="match status" value="1"/>
</dbReference>
<evidence type="ECO:0000259" key="9">
    <source>
        <dbReference type="Pfam" id="PF22638"/>
    </source>
</evidence>
<evidence type="ECO:0000313" key="10">
    <source>
        <dbReference type="EMBL" id="KGJ22460.1"/>
    </source>
</evidence>
<dbReference type="Pfam" id="PF06429">
    <property type="entry name" value="Flg_bbr_C"/>
    <property type="match status" value="1"/>
</dbReference>
<dbReference type="GO" id="GO:0009424">
    <property type="term" value="C:bacterial-type flagellum hook"/>
    <property type="evidence" value="ECO:0007669"/>
    <property type="project" value="InterPro"/>
</dbReference>
<dbReference type="SUPFAM" id="SSF64518">
    <property type="entry name" value="Phase 1 flagellin"/>
    <property type="match status" value="1"/>
</dbReference>
<dbReference type="GO" id="GO:0005198">
    <property type="term" value="F:structural molecule activity"/>
    <property type="evidence" value="ECO:0007669"/>
    <property type="project" value="InterPro"/>
</dbReference>
<feature type="domain" description="Flagellar hook-associated protein FlgK helical" evidence="9">
    <location>
        <begin position="104"/>
        <end position="312"/>
    </location>
</feature>
<feature type="domain" description="Flagellar basal-body/hook protein C-terminal" evidence="8">
    <location>
        <begin position="442"/>
        <end position="484"/>
    </location>
</feature>
<dbReference type="Proteomes" id="UP000029858">
    <property type="component" value="Unassembled WGS sequence"/>
</dbReference>
<comment type="similarity">
    <text evidence="3">Belongs to the flagella basal body rod proteins family.</text>
</comment>
<evidence type="ECO:0000259" key="8">
    <source>
        <dbReference type="Pfam" id="PF06429"/>
    </source>
</evidence>
<comment type="subcellular location">
    <subcellularLocation>
        <location evidence="1">Bacterial flagellum basal body</location>
    </subcellularLocation>
    <subcellularLocation>
        <location evidence="2">Secreted</location>
    </subcellularLocation>
</comment>
<evidence type="ECO:0000259" key="7">
    <source>
        <dbReference type="Pfam" id="PF00460"/>
    </source>
</evidence>
<protein>
    <recommendedName>
        <fullName evidence="4">Flagellar hook-associated protein 1</fullName>
    </recommendedName>
</protein>
<dbReference type="PANTHER" id="PTHR30033">
    <property type="entry name" value="FLAGELLAR HOOK-ASSOCIATED PROTEIN 1"/>
    <property type="match status" value="1"/>
</dbReference>
<proteinExistence type="inferred from homology"/>
<organism evidence="10 11">
    <name type="scientific">Paracoccus sanguinis</name>
    <dbReference type="NCBI Taxonomy" id="1545044"/>
    <lineage>
        <taxon>Bacteria</taxon>
        <taxon>Pseudomonadati</taxon>
        <taxon>Pseudomonadota</taxon>
        <taxon>Alphaproteobacteria</taxon>
        <taxon>Rhodobacterales</taxon>
        <taxon>Paracoccaceae</taxon>
        <taxon>Paracoccus</taxon>
    </lineage>
</organism>
<evidence type="ECO:0000256" key="5">
    <source>
        <dbReference type="ARBA" id="ARBA00022525"/>
    </source>
</evidence>
<dbReference type="InterPro" id="IPR001444">
    <property type="entry name" value="Flag_bb_rod_N"/>
</dbReference>
<dbReference type="RefSeq" id="WP_036708937.1">
    <property type="nucleotide sequence ID" value="NZ_JRKQ01000031.1"/>
</dbReference>
<dbReference type="Pfam" id="PF00460">
    <property type="entry name" value="Flg_bb_rod"/>
    <property type="match status" value="1"/>
</dbReference>
<dbReference type="GO" id="GO:0005576">
    <property type="term" value="C:extracellular region"/>
    <property type="evidence" value="ECO:0007669"/>
    <property type="project" value="UniProtKB-SubCell"/>
</dbReference>
<evidence type="ECO:0000256" key="1">
    <source>
        <dbReference type="ARBA" id="ARBA00004117"/>
    </source>
</evidence>
<name>A0A099GI28_9RHOB</name>
<dbReference type="GO" id="GO:0044780">
    <property type="term" value="P:bacterial-type flagellum assembly"/>
    <property type="evidence" value="ECO:0007669"/>
    <property type="project" value="InterPro"/>
</dbReference>
<dbReference type="InterPro" id="IPR002371">
    <property type="entry name" value="FlgK"/>
</dbReference>
<evidence type="ECO:0000256" key="4">
    <source>
        <dbReference type="ARBA" id="ARBA00016244"/>
    </source>
</evidence>
<reference evidence="10 11" key="2">
    <citation type="submission" date="2014-10" db="EMBL/GenBank/DDBJ databases">
        <title>Paracoccus sanguinis sp. nov., isolated from clinical specimens of New York State patients.</title>
        <authorList>
            <person name="Mingle L.A."/>
            <person name="Cole J.A."/>
            <person name="Lapierre P."/>
            <person name="Musser K.A."/>
        </authorList>
    </citation>
    <scope>NUCLEOTIDE SEQUENCE [LARGE SCALE GENOMIC DNA]</scope>
    <source>
        <strain evidence="10 11">5503</strain>
    </source>
</reference>
<evidence type="ECO:0000313" key="11">
    <source>
        <dbReference type="Proteomes" id="UP000029858"/>
    </source>
</evidence>
<dbReference type="NCBIfam" id="TIGR02492">
    <property type="entry name" value="flgK_ends"/>
    <property type="match status" value="1"/>
</dbReference>
<gene>
    <name evidence="10" type="ORF">IX56_07835</name>
</gene>
<dbReference type="EMBL" id="JRKQ01000031">
    <property type="protein sequence ID" value="KGJ22460.1"/>
    <property type="molecule type" value="Genomic_DNA"/>
</dbReference>
<dbReference type="InterPro" id="IPR053927">
    <property type="entry name" value="FlgK_helical"/>
</dbReference>
<dbReference type="InterPro" id="IPR010930">
    <property type="entry name" value="Flg_bb/hook_C_dom"/>
</dbReference>
<evidence type="ECO:0000256" key="3">
    <source>
        <dbReference type="ARBA" id="ARBA00009677"/>
    </source>
</evidence>
<evidence type="ECO:0000256" key="6">
    <source>
        <dbReference type="ARBA" id="ARBA00023143"/>
    </source>
</evidence>
<keyword evidence="6" id="KW-0975">Bacterial flagellum</keyword>
<keyword evidence="5" id="KW-0964">Secreted</keyword>
<evidence type="ECO:0000256" key="2">
    <source>
        <dbReference type="ARBA" id="ARBA00004613"/>
    </source>
</evidence>